<dbReference type="SUPFAM" id="SSF48371">
    <property type="entry name" value="ARM repeat"/>
    <property type="match status" value="1"/>
</dbReference>
<proteinExistence type="inferred from homology"/>
<evidence type="ECO:0000313" key="7">
    <source>
        <dbReference type="Ensembl" id="ENSDCDP00010047852.1"/>
    </source>
</evidence>
<feature type="domain" description="TANGO6 N-terminal" evidence="6">
    <location>
        <begin position="3"/>
        <end position="307"/>
    </location>
</feature>
<dbReference type="InterPro" id="IPR057347">
    <property type="entry name" value="TANGO6_N"/>
</dbReference>
<dbReference type="Pfam" id="PF10304">
    <property type="entry name" value="RTP1_C2"/>
    <property type="match status" value="1"/>
</dbReference>
<reference evidence="7" key="3">
    <citation type="submission" date="2025-09" db="UniProtKB">
        <authorList>
            <consortium name="Ensembl"/>
        </authorList>
    </citation>
    <scope>IDENTIFICATION</scope>
</reference>
<sequence length="1077" mass="117715">MSEALLGFLGILTKPLTEAPASGTQPSQQEALLTALRANQAELRAHLRAAGGPGEQEALGLLQDVRAQVPWPCGDSEDVTWDFVQEGLALVLSLARHLGRLTESFSQASPAAGNRRTAEAAPPLPPDVLSVAQQKTFGAGLQFMVTLGLCPYLAPGVGLALRRRSAFGATVEAAVRRDVPPAASRRLLITTMTLLELSELPALSTLIFTRHLGDIMAALCQLGYQPLRPQAGSTDQANELSVEERDSCRRSLQGLLGKVYQPIVIRELLLLQGGPKQARSAVHAEQTLLAQAPAWLRRLCGQLLSERLMQSNGVQSVVRAVLEGSAGGDSDWQKCDAVARILVTCPQQAISAEDYYSQVCPQVLQLLHFKDKLTALQFQRVATRAALTMLQERPEFTQRLLLTPLLAPLRRCALGESVEELELSRCVDDVYKVCVVGNSPSEVLLRILGDVVPALFTLFCFTKKNASHLRAPCQEVLLWYLSQLDTSPAISVLRQLCALDGDVVGVAPGWQFSPGSEGGAKLSPREPISDEDELLYEKVCGDQWRVQCLAELLLEMKNCDLPGDFFLELLQGLTSWAVEEEEEEGDEPEVDTSTMTLLELEQQLIGRAMGRGRRLALLQVLAVLCEVLPHTLLLRRPAQAMEFIAAMLQRACVCLEKGCEGPVEAETLRMGMGLVATMLSAPTQLSPEEYSALSKVLPHLQQISQQHPEVVIQELASDLRATIATRGAYRPDTVNHAGQRSAHRTGGRRDDLMKALSAHTRTDTPPASATHTNTTKKPLITEVSPITGASSQPKPTEETPDGHHPAERGAPGRHEPCQTVSECLLEACDPDVPTRGVALRTLTCALQRGQKEALDAQEKVLMIFLENLEHEDTFVYLSAIQGLAVLADAFPEKILQRLLVEYEAGPPHHESSLETRLKIGEVLMRSSRAMGDLAPHYGRPLIGVFLRAVRDKDSSVRTSSLSNLGELCQRLNFSLGPLAQELSVCLTSLIKTEKEAEVRRAAVHVITLLLRGLSDKTTEVLGDVLLDLYRALKLVARADRDEVAVLHAQLALGELDEVMRRFMFPEQKLQKKIVVLP</sequence>
<keyword evidence="8" id="KW-1185">Reference proteome</keyword>
<feature type="region of interest" description="Disordered" evidence="2">
    <location>
        <begin position="759"/>
        <end position="815"/>
    </location>
</feature>
<reference evidence="7 8" key="1">
    <citation type="submission" date="2020-06" db="EMBL/GenBank/DDBJ databases">
        <authorList>
            <consortium name="Wellcome Sanger Institute Data Sharing"/>
        </authorList>
    </citation>
    <scope>NUCLEOTIDE SEQUENCE [LARGE SCALE GENOMIC DNA]</scope>
</reference>
<dbReference type="GO" id="GO:0009306">
    <property type="term" value="P:protein secretion"/>
    <property type="evidence" value="ECO:0007669"/>
    <property type="project" value="TreeGrafter"/>
</dbReference>
<protein>
    <recommendedName>
        <fullName evidence="9">Transport and Golgi organization protein 6 homolog</fullName>
    </recommendedName>
</protein>
<dbReference type="RefSeq" id="XP_028813874.1">
    <property type="nucleotide sequence ID" value="XM_028958041.1"/>
</dbReference>
<evidence type="ECO:0000259" key="5">
    <source>
        <dbReference type="Pfam" id="PF23565"/>
    </source>
</evidence>
<evidence type="ECO:0000259" key="3">
    <source>
        <dbReference type="Pfam" id="PF10304"/>
    </source>
</evidence>
<gene>
    <name evidence="7" type="primary">TANGO6</name>
</gene>
<dbReference type="FunFam" id="1.25.10.10:FF:000429">
    <property type="entry name" value="Transport and golgi organization 6 homolog"/>
    <property type="match status" value="1"/>
</dbReference>
<feature type="domain" description="RNA polymerase II assembly factor Rtp1 C-terminal" evidence="4">
    <location>
        <begin position="821"/>
        <end position="932"/>
    </location>
</feature>
<dbReference type="Ensembl" id="ENSDCDT00010058102.1">
    <property type="protein sequence ID" value="ENSDCDP00010047852.1"/>
    <property type="gene ID" value="ENSDCDG00010028869.1"/>
</dbReference>
<name>A0AAY4DQQ6_9TELE</name>
<feature type="compositionally biased region" description="Polar residues" evidence="2">
    <location>
        <begin position="763"/>
        <end position="776"/>
    </location>
</feature>
<dbReference type="GeneTree" id="ENSGT00390000010938"/>
<accession>A0AAY4DQQ6</accession>
<dbReference type="GeneID" id="114766801"/>
<dbReference type="Pfam" id="PF23565">
    <property type="entry name" value="ARM_TANGO6"/>
    <property type="match status" value="1"/>
</dbReference>
<dbReference type="PANTHER" id="PTHR20959:SF1">
    <property type="entry name" value="TRANSPORT AND GOLGI ORGANIZATION PROTEIN 6 HOMOLOG"/>
    <property type="match status" value="1"/>
</dbReference>
<dbReference type="InterPro" id="IPR011989">
    <property type="entry name" value="ARM-like"/>
</dbReference>
<evidence type="ECO:0000256" key="1">
    <source>
        <dbReference type="ARBA" id="ARBA00005724"/>
    </source>
</evidence>
<dbReference type="Proteomes" id="UP000694580">
    <property type="component" value="Chromosome 17"/>
</dbReference>
<dbReference type="InterPro" id="IPR057407">
    <property type="entry name" value="HEAT_TANGO6"/>
</dbReference>
<dbReference type="InterPro" id="IPR016024">
    <property type="entry name" value="ARM-type_fold"/>
</dbReference>
<dbReference type="AlphaFoldDB" id="A0AAY4DQQ6"/>
<dbReference type="Pfam" id="PF25267">
    <property type="entry name" value="TANGO6_N"/>
    <property type="match status" value="1"/>
</dbReference>
<feature type="compositionally biased region" description="Basic and acidic residues" evidence="2">
    <location>
        <begin position="795"/>
        <end position="815"/>
    </location>
</feature>
<feature type="domain" description="TANGO6 HEAT repeat" evidence="5">
    <location>
        <begin position="308"/>
        <end position="558"/>
    </location>
</feature>
<reference evidence="7" key="2">
    <citation type="submission" date="2025-08" db="UniProtKB">
        <authorList>
            <consortium name="Ensembl"/>
        </authorList>
    </citation>
    <scope>IDENTIFICATION</scope>
</reference>
<dbReference type="PANTHER" id="PTHR20959">
    <property type="entry name" value="TRANSPORT AND GOLGI ORGANIZATION PROTEIN 6 FAMILY MEMBER"/>
    <property type="match status" value="1"/>
</dbReference>
<dbReference type="InterPro" id="IPR019414">
    <property type="entry name" value="Rtp1_C2"/>
</dbReference>
<comment type="similarity">
    <text evidence="1">Belongs to the Tango6 family.</text>
</comment>
<dbReference type="InterPro" id="IPR019451">
    <property type="entry name" value="Rtp1_C1"/>
</dbReference>
<evidence type="ECO:0000259" key="6">
    <source>
        <dbReference type="Pfam" id="PF25267"/>
    </source>
</evidence>
<evidence type="ECO:0000259" key="4">
    <source>
        <dbReference type="Pfam" id="PF10363"/>
    </source>
</evidence>
<organism evidence="7 8">
    <name type="scientific">Denticeps clupeoides</name>
    <name type="common">denticle herring</name>
    <dbReference type="NCBI Taxonomy" id="299321"/>
    <lineage>
        <taxon>Eukaryota</taxon>
        <taxon>Metazoa</taxon>
        <taxon>Chordata</taxon>
        <taxon>Craniata</taxon>
        <taxon>Vertebrata</taxon>
        <taxon>Euteleostomi</taxon>
        <taxon>Actinopterygii</taxon>
        <taxon>Neopterygii</taxon>
        <taxon>Teleostei</taxon>
        <taxon>Clupei</taxon>
        <taxon>Clupeiformes</taxon>
        <taxon>Denticipitoidei</taxon>
        <taxon>Denticipitidae</taxon>
        <taxon>Denticeps</taxon>
    </lineage>
</organism>
<evidence type="ECO:0008006" key="9">
    <source>
        <dbReference type="Google" id="ProtNLM"/>
    </source>
</evidence>
<dbReference type="Gene3D" id="1.25.10.10">
    <property type="entry name" value="Leucine-rich Repeat Variant"/>
    <property type="match status" value="1"/>
</dbReference>
<feature type="region of interest" description="Disordered" evidence="2">
    <location>
        <begin position="730"/>
        <end position="749"/>
    </location>
</feature>
<feature type="domain" description="RNA polymerase II assembly factor Rtp1 C-terminal" evidence="3">
    <location>
        <begin position="1024"/>
        <end position="1057"/>
    </location>
</feature>
<dbReference type="InterPro" id="IPR039600">
    <property type="entry name" value="TANGO6/Rtp1"/>
</dbReference>
<evidence type="ECO:0000313" key="8">
    <source>
        <dbReference type="Proteomes" id="UP000694580"/>
    </source>
</evidence>
<dbReference type="Pfam" id="PF10363">
    <property type="entry name" value="RTP1_C1"/>
    <property type="match status" value="1"/>
</dbReference>
<evidence type="ECO:0000256" key="2">
    <source>
        <dbReference type="SAM" id="MobiDB-lite"/>
    </source>
</evidence>